<dbReference type="InterPro" id="IPR037066">
    <property type="entry name" value="Plug_dom_sf"/>
</dbReference>
<dbReference type="Pfam" id="PF07715">
    <property type="entry name" value="Plug"/>
    <property type="match status" value="1"/>
</dbReference>
<keyword evidence="4 7" id="KW-0812">Transmembrane</keyword>
<accession>A0A506PM68</accession>
<evidence type="ECO:0000256" key="6">
    <source>
        <dbReference type="ARBA" id="ARBA00023237"/>
    </source>
</evidence>
<evidence type="ECO:0000256" key="3">
    <source>
        <dbReference type="ARBA" id="ARBA00022452"/>
    </source>
</evidence>
<comment type="subcellular location">
    <subcellularLocation>
        <location evidence="1 7">Cell outer membrane</location>
        <topology evidence="1 7">Multi-pass membrane protein</topology>
    </subcellularLocation>
</comment>
<dbReference type="PROSITE" id="PS52016">
    <property type="entry name" value="TONB_DEPENDENT_REC_3"/>
    <property type="match status" value="1"/>
</dbReference>
<dbReference type="EMBL" id="VHIQ01000003">
    <property type="protein sequence ID" value="TPV34247.1"/>
    <property type="molecule type" value="Genomic_DNA"/>
</dbReference>
<feature type="domain" description="TonB-dependent receptor plug" evidence="8">
    <location>
        <begin position="93"/>
        <end position="164"/>
    </location>
</feature>
<dbReference type="AlphaFoldDB" id="A0A506PM68"/>
<dbReference type="Gene3D" id="2.170.130.10">
    <property type="entry name" value="TonB-dependent receptor, plug domain"/>
    <property type="match status" value="1"/>
</dbReference>
<protein>
    <submittedName>
        <fullName evidence="9">TonB-dependent receptor</fullName>
    </submittedName>
</protein>
<comment type="caution">
    <text evidence="9">The sequence shown here is derived from an EMBL/GenBank/DDBJ whole genome shotgun (WGS) entry which is preliminary data.</text>
</comment>
<keyword evidence="5 7" id="KW-0472">Membrane</keyword>
<evidence type="ECO:0000256" key="2">
    <source>
        <dbReference type="ARBA" id="ARBA00022448"/>
    </source>
</evidence>
<evidence type="ECO:0000313" key="10">
    <source>
        <dbReference type="Proteomes" id="UP000317332"/>
    </source>
</evidence>
<gene>
    <name evidence="9" type="ORF">FJ651_08205</name>
</gene>
<keyword evidence="2 7" id="KW-0813">Transport</keyword>
<evidence type="ECO:0000259" key="8">
    <source>
        <dbReference type="Pfam" id="PF07715"/>
    </source>
</evidence>
<dbReference type="OrthoDB" id="9803050at2"/>
<proteinExistence type="inferred from homology"/>
<comment type="similarity">
    <text evidence="7">Belongs to the TonB-dependent receptor family.</text>
</comment>
<dbReference type="InterPro" id="IPR036942">
    <property type="entry name" value="Beta-barrel_TonB_sf"/>
</dbReference>
<dbReference type="InterPro" id="IPR012910">
    <property type="entry name" value="Plug_dom"/>
</dbReference>
<dbReference type="SUPFAM" id="SSF56935">
    <property type="entry name" value="Porins"/>
    <property type="match status" value="1"/>
</dbReference>
<evidence type="ECO:0000256" key="5">
    <source>
        <dbReference type="ARBA" id="ARBA00023136"/>
    </source>
</evidence>
<keyword evidence="6 7" id="KW-0998">Cell outer membrane</keyword>
<evidence type="ECO:0000313" key="9">
    <source>
        <dbReference type="EMBL" id="TPV34247.1"/>
    </source>
</evidence>
<organism evidence="9 10">
    <name type="scientific">Paucihalobacter ruber</name>
    <dbReference type="NCBI Taxonomy" id="2567861"/>
    <lineage>
        <taxon>Bacteria</taxon>
        <taxon>Pseudomonadati</taxon>
        <taxon>Bacteroidota</taxon>
        <taxon>Flavobacteriia</taxon>
        <taxon>Flavobacteriales</taxon>
        <taxon>Flavobacteriaceae</taxon>
        <taxon>Paucihalobacter</taxon>
    </lineage>
</organism>
<sequence>MLSAIPGDELNLNEALDIIKLSASVSFTILNERFIAVKVINKLETFLDQTLDEILVSNYITSGVSKKSLGSFNIKPEKFGILPGLVEPDVLLILQSLPGITSTDETVSNLNVRGGTNDQNLIVFDGMKMYQSGHFFGLISAFNPYLTKNVSVIKNGSSAFYGDGVSSILNMQTSTEVGEETKIGAGINMIYGDVFAEVPLNKNIEFQLSARRSITDLISTPTFNNYFDRVFQDSDLSRTAASNQTLTQDENFYFYDVNAKLLMNLSEKDKINMSFINFFNTVDYQETAAISIGDQSLTSSLTQSTLAGSFTYNRKWSDKINTEAQFYITDYQLDATNFDIINNQRLIQANEVLDGAVKLNLNYKPLEILDINFGYQFNEVGITNLEDVNNPLFRSFIKEVIRSHSGYAEATFKSNNGNTIIRGGGRVNAFQKFDTYLLEPRFAFSQRFANYFKFELLGEFKSQTTTQIIDLQNDFLGVEKRRWILSNNSSIPIVKSKQASAGISFKKNNLFINAEGFYKEVTGITARSQAFQNQFQFITDIGGYTVKGAEFLINYQNGKLSSWLSYTFNDNQYQFANLNNGEPFRNNFEIEHLVNFGINYNVNNFKLSSGVNWHSGLPITRPVTGNKVFNNRINFESPNNSTTQDYLRVDASASYSLNISKRTKLDLGASVWNVFNTKNVINTYYYVNESNQPVKVENLSLGITPNFFARITL</sequence>
<evidence type="ECO:0000256" key="4">
    <source>
        <dbReference type="ARBA" id="ARBA00022692"/>
    </source>
</evidence>
<dbReference type="GO" id="GO:0009279">
    <property type="term" value="C:cell outer membrane"/>
    <property type="evidence" value="ECO:0007669"/>
    <property type="project" value="UniProtKB-SubCell"/>
</dbReference>
<keyword evidence="9" id="KW-0675">Receptor</keyword>
<evidence type="ECO:0000256" key="1">
    <source>
        <dbReference type="ARBA" id="ARBA00004571"/>
    </source>
</evidence>
<keyword evidence="3 7" id="KW-1134">Transmembrane beta strand</keyword>
<reference evidence="9 10" key="1">
    <citation type="submission" date="2019-06" db="EMBL/GenBank/DDBJ databases">
        <title>Flavobacteriaceae Paucihalobacterium erythroidium CWB-1, complete genome.</title>
        <authorList>
            <person name="Wu S."/>
        </authorList>
    </citation>
    <scope>NUCLEOTIDE SEQUENCE [LARGE SCALE GENOMIC DNA]</scope>
    <source>
        <strain evidence="9 10">CWB-1</strain>
    </source>
</reference>
<evidence type="ECO:0000256" key="7">
    <source>
        <dbReference type="PROSITE-ProRule" id="PRU01360"/>
    </source>
</evidence>
<dbReference type="Gene3D" id="2.40.170.20">
    <property type="entry name" value="TonB-dependent receptor, beta-barrel domain"/>
    <property type="match status" value="1"/>
</dbReference>
<keyword evidence="10" id="KW-1185">Reference proteome</keyword>
<dbReference type="InterPro" id="IPR039426">
    <property type="entry name" value="TonB-dep_rcpt-like"/>
</dbReference>
<name>A0A506PM68_9FLAO</name>
<dbReference type="Proteomes" id="UP000317332">
    <property type="component" value="Unassembled WGS sequence"/>
</dbReference>